<protein>
    <submittedName>
        <fullName evidence="1">Uncharacterized protein</fullName>
    </submittedName>
</protein>
<evidence type="ECO:0000313" key="1">
    <source>
        <dbReference type="EMBL" id="TPN86921.1"/>
    </source>
</evidence>
<proteinExistence type="predicted"/>
<organism evidence="1 2">
    <name type="scientific">Aquimarina algicola</name>
    <dbReference type="NCBI Taxonomy" id="2589995"/>
    <lineage>
        <taxon>Bacteria</taxon>
        <taxon>Pseudomonadati</taxon>
        <taxon>Bacteroidota</taxon>
        <taxon>Flavobacteriia</taxon>
        <taxon>Flavobacteriales</taxon>
        <taxon>Flavobacteriaceae</taxon>
        <taxon>Aquimarina</taxon>
    </lineage>
</organism>
<dbReference type="AlphaFoldDB" id="A0A504JK83"/>
<comment type="caution">
    <text evidence="1">The sequence shown here is derived from an EMBL/GenBank/DDBJ whole genome shotgun (WGS) entry which is preliminary data.</text>
</comment>
<dbReference type="EMBL" id="VFWZ01000002">
    <property type="protein sequence ID" value="TPN86921.1"/>
    <property type="molecule type" value="Genomic_DNA"/>
</dbReference>
<sequence length="81" mass="8852">MAIRLGNTCANCENLMEQNMCAIHKVTVSKIYTCDGFKMKAALNDDRNCVSCLRYEGSECANPQKAAPGMLCSSWAPRAMA</sequence>
<dbReference type="Proteomes" id="UP000315540">
    <property type="component" value="Unassembled WGS sequence"/>
</dbReference>
<evidence type="ECO:0000313" key="2">
    <source>
        <dbReference type="Proteomes" id="UP000315540"/>
    </source>
</evidence>
<dbReference type="RefSeq" id="WP_140590647.1">
    <property type="nucleotide sequence ID" value="NZ_VFWZ01000002.1"/>
</dbReference>
<reference evidence="1 2" key="1">
    <citation type="submission" date="2019-06" db="EMBL/GenBank/DDBJ databases">
        <authorList>
            <person name="Meng X."/>
        </authorList>
    </citation>
    <scope>NUCLEOTIDE SEQUENCE [LARGE SCALE GENOMIC DNA]</scope>
    <source>
        <strain evidence="1 2">M625</strain>
    </source>
</reference>
<gene>
    <name evidence="1" type="ORF">FHK87_04780</name>
</gene>
<dbReference type="OrthoDB" id="1367358at2"/>
<keyword evidence="2" id="KW-1185">Reference proteome</keyword>
<name>A0A504JK83_9FLAO</name>
<accession>A0A504JK83</accession>